<dbReference type="Gene3D" id="3.40.50.1360">
    <property type="match status" value="1"/>
</dbReference>
<reference evidence="6 7" key="1">
    <citation type="submission" date="2024-10" db="EMBL/GenBank/DDBJ databases">
        <title>The Natural Products Discovery Center: Release of the First 8490 Sequenced Strains for Exploring Actinobacteria Biosynthetic Diversity.</title>
        <authorList>
            <person name="Kalkreuter E."/>
            <person name="Kautsar S.A."/>
            <person name="Yang D."/>
            <person name="Bader C.D."/>
            <person name="Teijaro C.N."/>
            <person name="Fluegel L."/>
            <person name="Davis C.M."/>
            <person name="Simpson J.R."/>
            <person name="Lauterbach L."/>
            <person name="Steele A.D."/>
            <person name="Gui C."/>
            <person name="Meng S."/>
            <person name="Li G."/>
            <person name="Viehrig K."/>
            <person name="Ye F."/>
            <person name="Su P."/>
            <person name="Kiefer A.F."/>
            <person name="Nichols A."/>
            <person name="Cepeda A.J."/>
            <person name="Yan W."/>
            <person name="Fan B."/>
            <person name="Jiang Y."/>
            <person name="Adhikari A."/>
            <person name="Zheng C.-J."/>
            <person name="Schuster L."/>
            <person name="Cowan T.M."/>
            <person name="Smanski M.J."/>
            <person name="Chevrette M.G."/>
            <person name="De Carvalho L.P.S."/>
            <person name="Shen B."/>
        </authorList>
    </citation>
    <scope>NUCLEOTIDE SEQUENCE [LARGE SCALE GENOMIC DNA]</scope>
    <source>
        <strain evidence="6 7">NPDC087045</strain>
    </source>
</reference>
<evidence type="ECO:0000313" key="6">
    <source>
        <dbReference type="EMBL" id="MFJ3044249.1"/>
    </source>
</evidence>
<dbReference type="EMBL" id="JBIUZV010000001">
    <property type="protein sequence ID" value="MFJ3044249.1"/>
    <property type="molecule type" value="Genomic_DNA"/>
</dbReference>
<dbReference type="InterPro" id="IPR037171">
    <property type="entry name" value="NagB/RpiA_transferase-like"/>
</dbReference>
<keyword evidence="3" id="KW-0238">DNA-binding</keyword>
<dbReference type="RefSeq" id="WP_050467285.1">
    <property type="nucleotide sequence ID" value="NZ_JBIUZV010000001.1"/>
</dbReference>
<accession>A0ABW8ES11</accession>
<protein>
    <submittedName>
        <fullName evidence="6">Sugar-binding transcriptional regulator</fullName>
    </submittedName>
</protein>
<keyword evidence="7" id="KW-1185">Reference proteome</keyword>
<keyword evidence="2" id="KW-0805">Transcription regulation</keyword>
<dbReference type="PANTHER" id="PTHR34294">
    <property type="entry name" value="TRANSCRIPTIONAL REGULATOR-RELATED"/>
    <property type="match status" value="1"/>
</dbReference>
<dbReference type="InterPro" id="IPR051054">
    <property type="entry name" value="SorC_transcr_regulators"/>
</dbReference>
<gene>
    <name evidence="6" type="ORF">ACIPEN_00330</name>
</gene>
<dbReference type="InterPro" id="IPR036388">
    <property type="entry name" value="WH-like_DNA-bd_sf"/>
</dbReference>
<dbReference type="SUPFAM" id="SSF100950">
    <property type="entry name" value="NagB/RpiA/CoA transferase-like"/>
    <property type="match status" value="1"/>
</dbReference>
<evidence type="ECO:0000256" key="2">
    <source>
        <dbReference type="ARBA" id="ARBA00023015"/>
    </source>
</evidence>
<keyword evidence="4" id="KW-0804">Transcription</keyword>
<evidence type="ECO:0000256" key="1">
    <source>
        <dbReference type="ARBA" id="ARBA00010466"/>
    </source>
</evidence>
<sequence length="321" mass="34313">MSSGASKLDLAARAAWMYYVAGNTQNEIAERLGISRQMAQRMVAYAGASNLVKVQITHPVSSCLELAQGLQERYGLQVCRVVPGAGGSDNPNESQEIQQMLAVAGAELMDQYLSSATPLVVNVGSGRTLKAAIEKITEIDRPQHQIVSMIGAFASDGSANRYDVALQAAEKLQARFYLLPAPRVAESENDRKQWCNHRAYKIVAGLAERADVTFLGIGTIALQGAMHEDGFIDDAEVAQLQKQGAVGEMICHAFDIEGRMLATTLASRITTPPLAARPAHPVIAFAGGSKKAEAVRAALRGGRLTGLVTDEVCARHALQDD</sequence>
<comment type="similarity">
    <text evidence="1">Belongs to the SorC transcriptional regulatory family.</text>
</comment>
<dbReference type="InterPro" id="IPR007324">
    <property type="entry name" value="Sugar-bd_dom_put"/>
</dbReference>
<proteinExistence type="inferred from homology"/>
<evidence type="ECO:0000256" key="3">
    <source>
        <dbReference type="ARBA" id="ARBA00023125"/>
    </source>
</evidence>
<dbReference type="Gene3D" id="1.10.10.10">
    <property type="entry name" value="Winged helix-like DNA-binding domain superfamily/Winged helix DNA-binding domain"/>
    <property type="match status" value="1"/>
</dbReference>
<evidence type="ECO:0000313" key="7">
    <source>
        <dbReference type="Proteomes" id="UP001617427"/>
    </source>
</evidence>
<evidence type="ECO:0000259" key="5">
    <source>
        <dbReference type="Pfam" id="PF04198"/>
    </source>
</evidence>
<organism evidence="6 7">
    <name type="scientific">Herbaspirillum chlorophenolicum</name>
    <dbReference type="NCBI Taxonomy" id="211589"/>
    <lineage>
        <taxon>Bacteria</taxon>
        <taxon>Pseudomonadati</taxon>
        <taxon>Pseudomonadota</taxon>
        <taxon>Betaproteobacteria</taxon>
        <taxon>Burkholderiales</taxon>
        <taxon>Oxalobacteraceae</taxon>
        <taxon>Herbaspirillum</taxon>
    </lineage>
</organism>
<dbReference type="PANTHER" id="PTHR34294:SF1">
    <property type="entry name" value="TRANSCRIPTIONAL REGULATOR LSRR"/>
    <property type="match status" value="1"/>
</dbReference>
<comment type="caution">
    <text evidence="6">The sequence shown here is derived from an EMBL/GenBank/DDBJ whole genome shotgun (WGS) entry which is preliminary data.</text>
</comment>
<dbReference type="Pfam" id="PF04198">
    <property type="entry name" value="Sugar-bind"/>
    <property type="match status" value="1"/>
</dbReference>
<feature type="domain" description="Sugar-binding" evidence="5">
    <location>
        <begin position="59"/>
        <end position="317"/>
    </location>
</feature>
<dbReference type="Proteomes" id="UP001617427">
    <property type="component" value="Unassembled WGS sequence"/>
</dbReference>
<evidence type="ECO:0000256" key="4">
    <source>
        <dbReference type="ARBA" id="ARBA00023163"/>
    </source>
</evidence>
<name>A0ABW8ES11_9BURK</name>